<organism evidence="1 2">
    <name type="scientific">Candidatus Competibacter phosphatis</name>
    <dbReference type="NCBI Taxonomy" id="221280"/>
    <lineage>
        <taxon>Bacteria</taxon>
        <taxon>Pseudomonadati</taxon>
        <taxon>Pseudomonadota</taxon>
        <taxon>Gammaproteobacteria</taxon>
        <taxon>Candidatus Competibacteraceae</taxon>
        <taxon>Candidatus Competibacter</taxon>
    </lineage>
</organism>
<evidence type="ECO:0000313" key="2">
    <source>
        <dbReference type="Proteomes" id="UP000760480"/>
    </source>
</evidence>
<dbReference type="InterPro" id="IPR009199">
    <property type="entry name" value="PhoPQ-act_pathogen-rel_PqaA"/>
</dbReference>
<evidence type="ECO:0008006" key="3">
    <source>
        <dbReference type="Google" id="ProtNLM"/>
    </source>
</evidence>
<protein>
    <recommendedName>
        <fullName evidence="3">PhoPQ-activated pathogenicity</fullName>
    </recommendedName>
</protein>
<evidence type="ECO:0000313" key="1">
    <source>
        <dbReference type="EMBL" id="NMQ18284.1"/>
    </source>
</evidence>
<dbReference type="SUPFAM" id="SSF53474">
    <property type="entry name" value="alpha/beta-Hydrolases"/>
    <property type="match status" value="1"/>
</dbReference>
<dbReference type="PANTHER" id="PTHR31497">
    <property type="entry name" value="AUTOCRINE PROLIFERATION REPRESSOR PROTEIN A"/>
    <property type="match status" value="1"/>
</dbReference>
<name>A0ABX1TJI8_9GAMM</name>
<dbReference type="Gene3D" id="3.40.50.1820">
    <property type="entry name" value="alpha/beta hydrolase"/>
    <property type="match status" value="1"/>
</dbReference>
<reference evidence="1 2" key="1">
    <citation type="submission" date="2019-03" db="EMBL/GenBank/DDBJ databases">
        <title>Metabolic reconstructions from genomes of highly enriched 'Candidatus Accumulibacter' and 'Candidatus Competibacter' bioreactor populations.</title>
        <authorList>
            <person name="Annavajhala M.K."/>
            <person name="Welles L."/>
            <person name="Abbas B."/>
            <person name="Sorokin D."/>
            <person name="Park H."/>
            <person name="Van Loosdrecht M."/>
            <person name="Chandran K."/>
        </authorList>
    </citation>
    <scope>NUCLEOTIDE SEQUENCE [LARGE SCALE GENOMIC DNA]</scope>
    <source>
        <strain evidence="1 2">SBR_G</strain>
    </source>
</reference>
<dbReference type="EMBL" id="SPMZ01000010">
    <property type="protein sequence ID" value="NMQ18284.1"/>
    <property type="molecule type" value="Genomic_DNA"/>
</dbReference>
<dbReference type="InterPro" id="IPR029058">
    <property type="entry name" value="AB_hydrolase_fold"/>
</dbReference>
<dbReference type="Proteomes" id="UP000760480">
    <property type="component" value="Unassembled WGS sequence"/>
</dbReference>
<dbReference type="Pfam" id="PF10142">
    <property type="entry name" value="PhoPQ_related"/>
    <property type="match status" value="1"/>
</dbReference>
<dbReference type="PANTHER" id="PTHR31497:SF0">
    <property type="entry name" value="AUTOCRINE PROLIFERATION REPRESSOR PROTEIN A"/>
    <property type="match status" value="1"/>
</dbReference>
<comment type="caution">
    <text evidence="1">The sequence shown here is derived from an EMBL/GenBank/DDBJ whole genome shotgun (WGS) entry which is preliminary data.</text>
</comment>
<sequence length="769" mass="84369">MQAQKRGKTDAMFDKFNKFSRYVSLLILLTFALARGGWAAETALDQYVAKTDPNYSYSLYHTQKGVGFTAYFIEMTSQQWRSPSEVDRTIWKHEVVLVIPQLGLDTTKTAILLIDGGSNGGTPITEVPDAVGAAVVATGAVLAEVRQVPNQPLYFTDETNRGRKEDEILAYSLDKALDTGDMEWAVHLAMTKAAVRAMDTVQEFAASKGTRIDNFLVLGGSKRGWTTWLTAAVDPRVKAIVPASIDMLNLGRQFIHHWEAYGFFAPALKDYVEFDLPCRVQTPEGQALLQVVDPYAYRDRYTMPKLILNATGDQFFVSDSSRFYYSDLIGPKWLRYTPNTDHKQSDDTIVKALSWMDDILDGKTSHQITWAMEGEGVLRVSPTAQPKEVKLWQATNPNARDFRLEEIGAVWTSQTLAPQADGTYLGVVQRPATGWTAFMIEVTFDTAGTLEPDQIYSTGVQIIPDTLPYAGQACNGQYNRNLESPTQGSAESGVGLIRGWACQANKVEIQIDGGDRQQVAYGTTREDTLAACGDTNNGFGYTFNWNRLGNGAHNLRAYADSVEFANVDFNVTTLGVEYLEGASGEATLPNFPQTGDNVTVRWAEPHQNFVIVGASRNAASVQPTAAAPLSQLLANLESPQQGSFESGIGLIRGWICQASTVEIQIDGGTRQQVAYGTTRPDTAATCGDDNNGFGYTFNWNRLGNGSHNLRVIADGTEFANVNFTVTTLGVEFLQGASGEYPIANFPQAGKNVTLRWAEPHQNFVIVNAQ</sequence>
<keyword evidence="2" id="KW-1185">Reference proteome</keyword>
<gene>
    <name evidence="1" type="ORF">E4P82_03180</name>
</gene>
<proteinExistence type="predicted"/>
<accession>A0ABX1TJI8</accession>